<accession>A0A9Q1RNR3</accession>
<proteinExistence type="predicted"/>
<dbReference type="AlphaFoldDB" id="A0A9Q1RNR3"/>
<dbReference type="EMBL" id="JAJAGQ010000002">
    <property type="protein sequence ID" value="KAJ8569712.1"/>
    <property type="molecule type" value="Genomic_DNA"/>
</dbReference>
<evidence type="ECO:0000313" key="2">
    <source>
        <dbReference type="EMBL" id="KAJ8569712.1"/>
    </source>
</evidence>
<organism evidence="2 3">
    <name type="scientific">Anisodus acutangulus</name>
    <dbReference type="NCBI Taxonomy" id="402998"/>
    <lineage>
        <taxon>Eukaryota</taxon>
        <taxon>Viridiplantae</taxon>
        <taxon>Streptophyta</taxon>
        <taxon>Embryophyta</taxon>
        <taxon>Tracheophyta</taxon>
        <taxon>Spermatophyta</taxon>
        <taxon>Magnoliopsida</taxon>
        <taxon>eudicotyledons</taxon>
        <taxon>Gunneridae</taxon>
        <taxon>Pentapetalae</taxon>
        <taxon>asterids</taxon>
        <taxon>lamiids</taxon>
        <taxon>Solanales</taxon>
        <taxon>Solanaceae</taxon>
        <taxon>Solanoideae</taxon>
        <taxon>Hyoscyameae</taxon>
        <taxon>Anisodus</taxon>
    </lineage>
</organism>
<comment type="caution">
    <text evidence="2">The sequence shown here is derived from an EMBL/GenBank/DDBJ whole genome shotgun (WGS) entry which is preliminary data.</text>
</comment>
<reference evidence="3" key="1">
    <citation type="journal article" date="2023" name="Proc. Natl. Acad. Sci. U.S.A.">
        <title>Genomic and structural basis for evolution of tropane alkaloid biosynthesis.</title>
        <authorList>
            <person name="Wanga Y.-J."/>
            <person name="Taina T."/>
            <person name="Yua J.-Y."/>
            <person name="Lia J."/>
            <person name="Xua B."/>
            <person name="Chenc J."/>
            <person name="D'Auriad J.C."/>
            <person name="Huanga J.-P."/>
            <person name="Huanga S.-X."/>
        </authorList>
    </citation>
    <scope>NUCLEOTIDE SEQUENCE [LARGE SCALE GENOMIC DNA]</scope>
    <source>
        <strain evidence="3">cv. KIB-2019</strain>
    </source>
</reference>
<name>A0A9Q1RNR3_9SOLA</name>
<feature type="compositionally biased region" description="Polar residues" evidence="1">
    <location>
        <begin position="64"/>
        <end position="76"/>
    </location>
</feature>
<dbReference type="Proteomes" id="UP001152561">
    <property type="component" value="Unassembled WGS sequence"/>
</dbReference>
<evidence type="ECO:0000256" key="1">
    <source>
        <dbReference type="SAM" id="MobiDB-lite"/>
    </source>
</evidence>
<evidence type="ECO:0000313" key="3">
    <source>
        <dbReference type="Proteomes" id="UP001152561"/>
    </source>
</evidence>
<keyword evidence="3" id="KW-1185">Reference proteome</keyword>
<protein>
    <submittedName>
        <fullName evidence="2">Uncharacterized protein</fullName>
    </submittedName>
</protein>
<feature type="region of interest" description="Disordered" evidence="1">
    <location>
        <begin position="36"/>
        <end position="92"/>
    </location>
</feature>
<gene>
    <name evidence="2" type="ORF">K7X08_006289</name>
</gene>
<sequence length="92" mass="10139">MPTFFEFLYESQAEASSSDHSATRVALENIHNHGTDFNVNSIDEPVVDTSTEEDQLLGPAPIENDSSSATGATYNHQEQDLDTNEQNSDAYE</sequence>